<dbReference type="InterPro" id="IPR026749">
    <property type="entry name" value="Tmem135"/>
</dbReference>
<sequence length="345" mass="38953">MGLINGIIASYLAIFVENPKRRPVLALYITNLASETAFRHLVKYGYIRPVPCGDLIIFAMSIVGLLHKYRQNQLPPHITRALIFLFRWEDKSDIISSSVLKKMSPSIVRYITVMRNSFSSSPLCSHNYSCISRIGESFYTNFTFGLILSGILASLRQINTIFSRPAEAIKRILSLKNLRLPLFFGLLPSLYRASLCFINRYFCCKNDFSPAVSAAFSSLSLLVFRSVSIPLYVFWKTVEVYYLGFIGKGYLPKIKRGDVVLYAISTGFVLWSAVVEPETMRKAYWDFLCGVSGNKTPPLLHMIRKGAKAYASCMSADAGIFRTEIKWNVESCWGRGAHSPGFIFD</sequence>
<keyword evidence="8" id="KW-1185">Reference proteome</keyword>
<dbReference type="Pfam" id="PF15982">
    <property type="entry name" value="TMEM135_C_rich"/>
    <property type="match status" value="1"/>
</dbReference>
<evidence type="ECO:0000256" key="1">
    <source>
        <dbReference type="ARBA" id="ARBA00004127"/>
    </source>
</evidence>
<keyword evidence="4" id="KW-1133">Transmembrane helix</keyword>
<keyword evidence="3" id="KW-0812">Transmembrane</keyword>
<name>A0ABD6E6D1_9BILA</name>
<keyword evidence="5" id="KW-0472">Membrane</keyword>
<comment type="subcellular location">
    <subcellularLocation>
        <location evidence="1">Endomembrane system</location>
        <topology evidence="1">Multi-pass membrane protein</topology>
    </subcellularLocation>
</comment>
<evidence type="ECO:0000313" key="8">
    <source>
        <dbReference type="Proteomes" id="UP001608902"/>
    </source>
</evidence>
<dbReference type="PANTHER" id="PTHR12459:SF15">
    <property type="entry name" value="TRANSMEMBRANE PROTEIN 135"/>
    <property type="match status" value="1"/>
</dbReference>
<evidence type="ECO:0000313" key="7">
    <source>
        <dbReference type="EMBL" id="MFH4974787.1"/>
    </source>
</evidence>
<gene>
    <name evidence="7" type="ORF">AB6A40_001496</name>
</gene>
<evidence type="ECO:0000256" key="5">
    <source>
        <dbReference type="ARBA" id="ARBA00023136"/>
    </source>
</evidence>
<evidence type="ECO:0000256" key="3">
    <source>
        <dbReference type="ARBA" id="ARBA00022692"/>
    </source>
</evidence>
<protein>
    <recommendedName>
        <fullName evidence="6">Transmembrane protein 135 N-terminal domain-containing protein</fullName>
    </recommendedName>
</protein>
<proteinExistence type="inferred from homology"/>
<feature type="domain" description="Transmembrane protein 135 N-terminal" evidence="6">
    <location>
        <begin position="2"/>
        <end position="40"/>
    </location>
</feature>
<accession>A0ABD6E6D1</accession>
<comment type="similarity">
    <text evidence="2">Belongs to the TMEM135 family.</text>
</comment>
<dbReference type="AlphaFoldDB" id="A0ABD6E6D1"/>
<evidence type="ECO:0000256" key="4">
    <source>
        <dbReference type="ARBA" id="ARBA00022989"/>
    </source>
</evidence>
<reference evidence="7 8" key="1">
    <citation type="submission" date="2024-08" db="EMBL/GenBank/DDBJ databases">
        <title>Gnathostoma spinigerum genome.</title>
        <authorList>
            <person name="Gonzalez-Bertolin B."/>
            <person name="Monzon S."/>
            <person name="Zaballos A."/>
            <person name="Jimenez P."/>
            <person name="Dekumyoy P."/>
            <person name="Varona S."/>
            <person name="Cuesta I."/>
            <person name="Sumanam S."/>
            <person name="Adisakwattana P."/>
            <person name="Gasser R.B."/>
            <person name="Hernandez-Gonzalez A."/>
            <person name="Young N.D."/>
            <person name="Perteguer M.J."/>
        </authorList>
    </citation>
    <scope>NUCLEOTIDE SEQUENCE [LARGE SCALE GENOMIC DNA]</scope>
    <source>
        <strain evidence="7">AL3</strain>
        <tissue evidence="7">Liver</tissue>
    </source>
</reference>
<comment type="caution">
    <text evidence="7">The sequence shown here is derived from an EMBL/GenBank/DDBJ whole genome shotgun (WGS) entry which is preliminary data.</text>
</comment>
<dbReference type="Proteomes" id="UP001608902">
    <property type="component" value="Unassembled WGS sequence"/>
</dbReference>
<dbReference type="GO" id="GO:0012505">
    <property type="term" value="C:endomembrane system"/>
    <property type="evidence" value="ECO:0007669"/>
    <property type="project" value="UniProtKB-SubCell"/>
</dbReference>
<evidence type="ECO:0000259" key="6">
    <source>
        <dbReference type="Pfam" id="PF15982"/>
    </source>
</evidence>
<dbReference type="EMBL" id="JBGFUD010000564">
    <property type="protein sequence ID" value="MFH4974787.1"/>
    <property type="molecule type" value="Genomic_DNA"/>
</dbReference>
<dbReference type="PANTHER" id="PTHR12459">
    <property type="entry name" value="TRANSMEMBRANE PROTEIN 135-RELATED"/>
    <property type="match status" value="1"/>
</dbReference>
<dbReference type="InterPro" id="IPR031926">
    <property type="entry name" value="TMEM135_N"/>
</dbReference>
<evidence type="ECO:0000256" key="2">
    <source>
        <dbReference type="ARBA" id="ARBA00008924"/>
    </source>
</evidence>
<organism evidence="7 8">
    <name type="scientific">Gnathostoma spinigerum</name>
    <dbReference type="NCBI Taxonomy" id="75299"/>
    <lineage>
        <taxon>Eukaryota</taxon>
        <taxon>Metazoa</taxon>
        <taxon>Ecdysozoa</taxon>
        <taxon>Nematoda</taxon>
        <taxon>Chromadorea</taxon>
        <taxon>Rhabditida</taxon>
        <taxon>Spirurina</taxon>
        <taxon>Gnathostomatomorpha</taxon>
        <taxon>Gnathostomatoidea</taxon>
        <taxon>Gnathostomatidae</taxon>
        <taxon>Gnathostoma</taxon>
    </lineage>
</organism>